<dbReference type="InterPro" id="IPR017517">
    <property type="entry name" value="Maleyloyr_isom"/>
</dbReference>
<dbReference type="SUPFAM" id="SSF109854">
    <property type="entry name" value="DinB/YfiT-like putative metalloenzymes"/>
    <property type="match status" value="1"/>
</dbReference>
<dbReference type="EMBL" id="BAAAWD010000012">
    <property type="protein sequence ID" value="GAA3015598.1"/>
    <property type="molecule type" value="Genomic_DNA"/>
</dbReference>
<dbReference type="NCBIfam" id="TIGR03083">
    <property type="entry name" value="maleylpyruvate isomerase family mycothiol-dependent enzyme"/>
    <property type="match status" value="1"/>
</dbReference>
<feature type="compositionally biased region" description="Gly residues" evidence="1">
    <location>
        <begin position="262"/>
        <end position="271"/>
    </location>
</feature>
<organism evidence="3 4">
    <name type="scientific">Streptosporangium longisporum</name>
    <dbReference type="NCBI Taxonomy" id="46187"/>
    <lineage>
        <taxon>Bacteria</taxon>
        <taxon>Bacillati</taxon>
        <taxon>Actinomycetota</taxon>
        <taxon>Actinomycetes</taxon>
        <taxon>Streptosporangiales</taxon>
        <taxon>Streptosporangiaceae</taxon>
        <taxon>Streptosporangium</taxon>
    </lineage>
</organism>
<comment type="caution">
    <text evidence="3">The sequence shown here is derived from an EMBL/GenBank/DDBJ whole genome shotgun (WGS) entry which is preliminary data.</text>
</comment>
<gene>
    <name evidence="3" type="ORF">GCM10017559_43870</name>
</gene>
<accession>A0ABP6KNA7</accession>
<name>A0ABP6KNA7_9ACTN</name>
<dbReference type="Gene3D" id="1.20.120.450">
    <property type="entry name" value="dinb family like domain"/>
    <property type="match status" value="1"/>
</dbReference>
<keyword evidence="4" id="KW-1185">Reference proteome</keyword>
<feature type="compositionally biased region" description="Low complexity" evidence="1">
    <location>
        <begin position="27"/>
        <end position="39"/>
    </location>
</feature>
<evidence type="ECO:0000259" key="2">
    <source>
        <dbReference type="Pfam" id="PF11716"/>
    </source>
</evidence>
<evidence type="ECO:0000313" key="4">
    <source>
        <dbReference type="Proteomes" id="UP001499930"/>
    </source>
</evidence>
<sequence length="316" mass="33936">MGIGLRGRGEVLDGDEACRIVTRGHPRPGSGSWAGAGRARPSRGGGRPFPGYCRGMTTEPKDSLEDLDPFDLFDAEAARLDRYFSGLGEEGWRRPSRAEGWSVRDVLGHLAGEELYNHACLDDDIDGFTAMLRREGAGEGFDGFNAWCVERRRHLPVAEVLQEWRRENGDTRGRMRALGRDASLPTFAGPYPVGSQTFHYASEYATHADDVGAPVAPDEAAARARWRARVGVFVLAEQNAEARAELVGTGGAGDTGSAGNTGDTGSGGNGGNAVRVHAYGTSQELSLPVFVEATVGRLPEDHPMEARLRDALRCLA</sequence>
<dbReference type="Pfam" id="PF11716">
    <property type="entry name" value="MDMPI_N"/>
    <property type="match status" value="1"/>
</dbReference>
<dbReference type="Proteomes" id="UP001499930">
    <property type="component" value="Unassembled WGS sequence"/>
</dbReference>
<feature type="region of interest" description="Disordered" evidence="1">
    <location>
        <begin position="248"/>
        <end position="275"/>
    </location>
</feature>
<dbReference type="InterPro" id="IPR024344">
    <property type="entry name" value="MDMPI_metal-binding"/>
</dbReference>
<feature type="domain" description="Mycothiol-dependent maleylpyruvate isomerase metal-binding" evidence="2">
    <location>
        <begin position="74"/>
        <end position="211"/>
    </location>
</feature>
<proteinExistence type="predicted"/>
<evidence type="ECO:0000313" key="3">
    <source>
        <dbReference type="EMBL" id="GAA3015598.1"/>
    </source>
</evidence>
<feature type="region of interest" description="Disordered" evidence="1">
    <location>
        <begin position="21"/>
        <end position="52"/>
    </location>
</feature>
<dbReference type="InterPro" id="IPR034660">
    <property type="entry name" value="DinB/YfiT-like"/>
</dbReference>
<reference evidence="4" key="1">
    <citation type="journal article" date="2019" name="Int. J. Syst. Evol. Microbiol.">
        <title>The Global Catalogue of Microorganisms (GCM) 10K type strain sequencing project: providing services to taxonomists for standard genome sequencing and annotation.</title>
        <authorList>
            <consortium name="The Broad Institute Genomics Platform"/>
            <consortium name="The Broad Institute Genome Sequencing Center for Infectious Disease"/>
            <person name="Wu L."/>
            <person name="Ma J."/>
        </authorList>
    </citation>
    <scope>NUCLEOTIDE SEQUENCE [LARGE SCALE GENOMIC DNA]</scope>
    <source>
        <strain evidence="4">JCM 3106</strain>
    </source>
</reference>
<evidence type="ECO:0000256" key="1">
    <source>
        <dbReference type="SAM" id="MobiDB-lite"/>
    </source>
</evidence>
<protein>
    <recommendedName>
        <fullName evidence="2">Mycothiol-dependent maleylpyruvate isomerase metal-binding domain-containing protein</fullName>
    </recommendedName>
</protein>